<sequence length="259" mass="28276">MGDLTRRLRKRSRREPEHGAADAPADQRGALEPPGQSERSRQGVRRGGATRAVGQDARPEVASGVDREGGDDGHDREADPEQEEGPPVLGAGEHLFAPADRVDPRRPRRIEREGVEVRRAGGVAGGTQDVGADDDRGADPVRGAAGRGELAHEHADAEERDAGDRERRARGERTGAIHLAGGERAREQEAENDVRDHAEHERRGERRRAHHGRRPDQLAPAELFVGAAVPRGEERVHEPDHDGQPGEQLEPHDRSGRRS</sequence>
<feature type="compositionally biased region" description="Basic and acidic residues" evidence="1">
    <location>
        <begin position="231"/>
        <end position="259"/>
    </location>
</feature>
<organism evidence="2 3">
    <name type="scientific">Pseudolysinimonas kribbensis</name>
    <dbReference type="NCBI Taxonomy" id="433641"/>
    <lineage>
        <taxon>Bacteria</taxon>
        <taxon>Bacillati</taxon>
        <taxon>Actinomycetota</taxon>
        <taxon>Actinomycetes</taxon>
        <taxon>Micrococcales</taxon>
        <taxon>Microbacteriaceae</taxon>
        <taxon>Pseudolysinimonas</taxon>
    </lineage>
</organism>
<reference evidence="3" key="1">
    <citation type="journal article" date="2019" name="Int. J. Syst. Evol. Microbiol.">
        <title>The Global Catalogue of Microorganisms (GCM) 10K type strain sequencing project: providing services to taxonomists for standard genome sequencing and annotation.</title>
        <authorList>
            <consortium name="The Broad Institute Genomics Platform"/>
            <consortium name="The Broad Institute Genome Sequencing Center for Infectious Disease"/>
            <person name="Wu L."/>
            <person name="Ma J."/>
        </authorList>
    </citation>
    <scope>NUCLEOTIDE SEQUENCE [LARGE SCALE GENOMIC DNA]</scope>
    <source>
        <strain evidence="3">NBRC 108894</strain>
    </source>
</reference>
<evidence type="ECO:0000313" key="2">
    <source>
        <dbReference type="EMBL" id="GMA95105.1"/>
    </source>
</evidence>
<evidence type="ECO:0000313" key="3">
    <source>
        <dbReference type="Proteomes" id="UP001157034"/>
    </source>
</evidence>
<dbReference type="EMBL" id="BSVB01000001">
    <property type="protein sequence ID" value="GMA95105.1"/>
    <property type="molecule type" value="Genomic_DNA"/>
</dbReference>
<feature type="compositionally biased region" description="Basic and acidic residues" evidence="1">
    <location>
        <begin position="149"/>
        <end position="204"/>
    </location>
</feature>
<feature type="compositionally biased region" description="Basic and acidic residues" evidence="1">
    <location>
        <begin position="65"/>
        <end position="79"/>
    </location>
</feature>
<dbReference type="RefSeq" id="WP_284253944.1">
    <property type="nucleotide sequence ID" value="NZ_BSVB01000001.1"/>
</dbReference>
<dbReference type="Proteomes" id="UP001157034">
    <property type="component" value="Unassembled WGS sequence"/>
</dbReference>
<feature type="region of interest" description="Disordered" evidence="1">
    <location>
        <begin position="1"/>
        <end position="259"/>
    </location>
</feature>
<protein>
    <submittedName>
        <fullName evidence="2">Uncharacterized protein</fullName>
    </submittedName>
</protein>
<proteinExistence type="predicted"/>
<gene>
    <name evidence="2" type="ORF">GCM10025881_19290</name>
</gene>
<name>A0ABQ6K671_9MICO</name>
<feature type="compositionally biased region" description="Basic and acidic residues" evidence="1">
    <location>
        <begin position="100"/>
        <end position="119"/>
    </location>
</feature>
<accession>A0ABQ6K671</accession>
<comment type="caution">
    <text evidence="2">The sequence shown here is derived from an EMBL/GenBank/DDBJ whole genome shotgun (WGS) entry which is preliminary data.</text>
</comment>
<keyword evidence="3" id="KW-1185">Reference proteome</keyword>
<evidence type="ECO:0000256" key="1">
    <source>
        <dbReference type="SAM" id="MobiDB-lite"/>
    </source>
</evidence>